<dbReference type="PANTHER" id="PTHR23513:SF6">
    <property type="entry name" value="MAJOR FACILITATOR SUPERFAMILY ASSOCIATED DOMAIN-CONTAINING PROTEIN"/>
    <property type="match status" value="1"/>
</dbReference>
<feature type="transmembrane region" description="Helical" evidence="7">
    <location>
        <begin position="21"/>
        <end position="42"/>
    </location>
</feature>
<dbReference type="Pfam" id="PF05977">
    <property type="entry name" value="MFS_3"/>
    <property type="match status" value="1"/>
</dbReference>
<keyword evidence="6 7" id="KW-0472">Membrane</keyword>
<comment type="subcellular location">
    <subcellularLocation>
        <location evidence="1">Cell membrane</location>
        <topology evidence="1">Multi-pass membrane protein</topology>
    </subcellularLocation>
</comment>
<dbReference type="PROSITE" id="PS50850">
    <property type="entry name" value="MFS"/>
    <property type="match status" value="1"/>
</dbReference>
<gene>
    <name evidence="9" type="ORF">CLV43_123118</name>
</gene>
<dbReference type="GO" id="GO:0005886">
    <property type="term" value="C:plasma membrane"/>
    <property type="evidence" value="ECO:0007669"/>
    <property type="project" value="UniProtKB-SubCell"/>
</dbReference>
<evidence type="ECO:0000256" key="6">
    <source>
        <dbReference type="ARBA" id="ARBA00023136"/>
    </source>
</evidence>
<dbReference type="EMBL" id="PVTF01000023">
    <property type="protein sequence ID" value="PRY31016.1"/>
    <property type="molecule type" value="Genomic_DNA"/>
</dbReference>
<evidence type="ECO:0000313" key="10">
    <source>
        <dbReference type="Proteomes" id="UP000239494"/>
    </source>
</evidence>
<accession>A0A2T0SC82</accession>
<evidence type="ECO:0000259" key="8">
    <source>
        <dbReference type="PROSITE" id="PS50850"/>
    </source>
</evidence>
<sequence length="407" mass="42973">MMSGMGLLAVRDFRHLWAADVISQLGTGLSQLAVPLLAISVLDASAFEVSLLRVGQMIAFLVIGLQVGVWCDRLRCRPLLVVADLGRAVALLSVPVAALLGVLALWQLYAVVLVTGTLTVVFDIAHPSYLPRLVDREHLVEANTRLEQNRSVAAVAAPTLAGWLVQWVGAPVALLVDACTYLWSALWLRTIRTPEPRPPHVEDRRMWREVREGLGAVSGHPVLRAFGGHGATMSLFQSAHMAVVVVFLVRDVGLSPGVIGLLGSVGLLGALSAAALTGRLTRRFGGARVLVVGGVGCGAAFLAYPLTTSGWGLGWYVLATFGASFGIICLSILQVSYQQAVCPPHLLGRVNATMRVLIWGAIPLGSLLGGGLATVLGARGAITTAAFGVLLSSAWLVLSPLRGMREL</sequence>
<dbReference type="GO" id="GO:0022857">
    <property type="term" value="F:transmembrane transporter activity"/>
    <property type="evidence" value="ECO:0007669"/>
    <property type="project" value="InterPro"/>
</dbReference>
<evidence type="ECO:0000256" key="5">
    <source>
        <dbReference type="ARBA" id="ARBA00022989"/>
    </source>
</evidence>
<feature type="transmembrane region" description="Helical" evidence="7">
    <location>
        <begin position="382"/>
        <end position="401"/>
    </location>
</feature>
<evidence type="ECO:0000256" key="4">
    <source>
        <dbReference type="ARBA" id="ARBA00022692"/>
    </source>
</evidence>
<keyword evidence="5 7" id="KW-1133">Transmembrane helix</keyword>
<feature type="transmembrane region" description="Helical" evidence="7">
    <location>
        <begin position="313"/>
        <end position="335"/>
    </location>
</feature>
<feature type="transmembrane region" description="Helical" evidence="7">
    <location>
        <begin position="356"/>
        <end position="376"/>
    </location>
</feature>
<dbReference type="PANTHER" id="PTHR23513">
    <property type="entry name" value="INTEGRAL MEMBRANE EFFLUX PROTEIN-RELATED"/>
    <property type="match status" value="1"/>
</dbReference>
<dbReference type="CDD" id="cd06173">
    <property type="entry name" value="MFS_MefA_like"/>
    <property type="match status" value="1"/>
</dbReference>
<dbReference type="SUPFAM" id="SSF103473">
    <property type="entry name" value="MFS general substrate transporter"/>
    <property type="match status" value="1"/>
</dbReference>
<keyword evidence="3" id="KW-1003">Cell membrane</keyword>
<keyword evidence="4 7" id="KW-0812">Transmembrane</keyword>
<feature type="domain" description="Major facilitator superfamily (MFS) profile" evidence="8">
    <location>
        <begin position="223"/>
        <end position="407"/>
    </location>
</feature>
<dbReference type="InterPro" id="IPR036259">
    <property type="entry name" value="MFS_trans_sf"/>
</dbReference>
<keyword evidence="10" id="KW-1185">Reference proteome</keyword>
<proteinExistence type="predicted"/>
<keyword evidence="2" id="KW-0813">Transport</keyword>
<organism evidence="9 10">
    <name type="scientific">Umezawaea tangerina</name>
    <dbReference type="NCBI Taxonomy" id="84725"/>
    <lineage>
        <taxon>Bacteria</taxon>
        <taxon>Bacillati</taxon>
        <taxon>Actinomycetota</taxon>
        <taxon>Actinomycetes</taxon>
        <taxon>Pseudonocardiales</taxon>
        <taxon>Pseudonocardiaceae</taxon>
        <taxon>Umezawaea</taxon>
    </lineage>
</organism>
<reference evidence="9 10" key="1">
    <citation type="submission" date="2018-03" db="EMBL/GenBank/DDBJ databases">
        <title>Genomic Encyclopedia of Archaeal and Bacterial Type Strains, Phase II (KMG-II): from individual species to whole genera.</title>
        <authorList>
            <person name="Goeker M."/>
        </authorList>
    </citation>
    <scope>NUCLEOTIDE SEQUENCE [LARGE SCALE GENOMIC DNA]</scope>
    <source>
        <strain evidence="9 10">DSM 44720</strain>
    </source>
</reference>
<dbReference type="Gene3D" id="1.20.1250.20">
    <property type="entry name" value="MFS general substrate transporter like domains"/>
    <property type="match status" value="1"/>
</dbReference>
<name>A0A2T0SC82_9PSEU</name>
<dbReference type="AlphaFoldDB" id="A0A2T0SC82"/>
<feature type="transmembrane region" description="Helical" evidence="7">
    <location>
        <begin position="289"/>
        <end position="307"/>
    </location>
</feature>
<evidence type="ECO:0000256" key="1">
    <source>
        <dbReference type="ARBA" id="ARBA00004651"/>
    </source>
</evidence>
<evidence type="ECO:0000256" key="2">
    <source>
        <dbReference type="ARBA" id="ARBA00022448"/>
    </source>
</evidence>
<dbReference type="InterPro" id="IPR020846">
    <property type="entry name" value="MFS_dom"/>
</dbReference>
<comment type="caution">
    <text evidence="9">The sequence shown here is derived from an EMBL/GenBank/DDBJ whole genome shotgun (WGS) entry which is preliminary data.</text>
</comment>
<feature type="transmembrane region" description="Helical" evidence="7">
    <location>
        <begin position="255"/>
        <end position="277"/>
    </location>
</feature>
<evidence type="ECO:0000256" key="3">
    <source>
        <dbReference type="ARBA" id="ARBA00022475"/>
    </source>
</evidence>
<dbReference type="Proteomes" id="UP000239494">
    <property type="component" value="Unassembled WGS sequence"/>
</dbReference>
<feature type="transmembrane region" description="Helical" evidence="7">
    <location>
        <begin position="230"/>
        <end position="249"/>
    </location>
</feature>
<feature type="transmembrane region" description="Helical" evidence="7">
    <location>
        <begin position="54"/>
        <end position="71"/>
    </location>
</feature>
<protein>
    <submittedName>
        <fullName evidence="9">Putative MFS family arabinose efflux permease</fullName>
    </submittedName>
</protein>
<dbReference type="InterPro" id="IPR010290">
    <property type="entry name" value="TM_effector"/>
</dbReference>
<evidence type="ECO:0000256" key="7">
    <source>
        <dbReference type="SAM" id="Phobius"/>
    </source>
</evidence>
<evidence type="ECO:0000313" key="9">
    <source>
        <dbReference type="EMBL" id="PRY31016.1"/>
    </source>
</evidence>